<accession>A0A834WCW7</accession>
<evidence type="ECO:0000313" key="2">
    <source>
        <dbReference type="Proteomes" id="UP000634136"/>
    </source>
</evidence>
<comment type="caution">
    <text evidence="1">The sequence shown here is derived from an EMBL/GenBank/DDBJ whole genome shotgun (WGS) entry which is preliminary data.</text>
</comment>
<keyword evidence="2" id="KW-1185">Reference proteome</keyword>
<proteinExistence type="predicted"/>
<organism evidence="1 2">
    <name type="scientific">Senna tora</name>
    <dbReference type="NCBI Taxonomy" id="362788"/>
    <lineage>
        <taxon>Eukaryota</taxon>
        <taxon>Viridiplantae</taxon>
        <taxon>Streptophyta</taxon>
        <taxon>Embryophyta</taxon>
        <taxon>Tracheophyta</taxon>
        <taxon>Spermatophyta</taxon>
        <taxon>Magnoliopsida</taxon>
        <taxon>eudicotyledons</taxon>
        <taxon>Gunneridae</taxon>
        <taxon>Pentapetalae</taxon>
        <taxon>rosids</taxon>
        <taxon>fabids</taxon>
        <taxon>Fabales</taxon>
        <taxon>Fabaceae</taxon>
        <taxon>Caesalpinioideae</taxon>
        <taxon>Cassia clade</taxon>
        <taxon>Senna</taxon>
    </lineage>
</organism>
<reference evidence="1" key="1">
    <citation type="submission" date="2020-09" db="EMBL/GenBank/DDBJ databases">
        <title>Genome-Enabled Discovery of Anthraquinone Biosynthesis in Senna tora.</title>
        <authorList>
            <person name="Kang S.-H."/>
            <person name="Pandey R.P."/>
            <person name="Lee C.-M."/>
            <person name="Sim J.-S."/>
            <person name="Jeong J.-T."/>
            <person name="Choi B.-S."/>
            <person name="Jung M."/>
            <person name="Ginzburg D."/>
            <person name="Zhao K."/>
            <person name="Won S.Y."/>
            <person name="Oh T.-J."/>
            <person name="Yu Y."/>
            <person name="Kim N.-H."/>
            <person name="Lee O.R."/>
            <person name="Lee T.-H."/>
            <person name="Bashyal P."/>
            <person name="Kim T.-S."/>
            <person name="Lee W.-H."/>
            <person name="Kawkins C."/>
            <person name="Kim C.-K."/>
            <person name="Kim J.S."/>
            <person name="Ahn B.O."/>
            <person name="Rhee S.Y."/>
            <person name="Sohng J.K."/>
        </authorList>
    </citation>
    <scope>NUCLEOTIDE SEQUENCE</scope>
    <source>
        <tissue evidence="1">Leaf</tissue>
    </source>
</reference>
<gene>
    <name evidence="1" type="ORF">G2W53_028505</name>
</gene>
<name>A0A834WCW7_9FABA</name>
<dbReference type="AlphaFoldDB" id="A0A834WCW7"/>
<evidence type="ECO:0000313" key="1">
    <source>
        <dbReference type="EMBL" id="KAF7814536.1"/>
    </source>
</evidence>
<protein>
    <submittedName>
        <fullName evidence="1">Uncharacterized protein</fullName>
    </submittedName>
</protein>
<dbReference type="Proteomes" id="UP000634136">
    <property type="component" value="Unassembled WGS sequence"/>
</dbReference>
<sequence>MPVSVTNFEYFSVSTAKYFSVLNVDVTGM</sequence>
<dbReference type="EMBL" id="JAAIUW010000009">
    <property type="protein sequence ID" value="KAF7814536.1"/>
    <property type="molecule type" value="Genomic_DNA"/>
</dbReference>